<dbReference type="InterPro" id="IPR001810">
    <property type="entry name" value="F-box_dom"/>
</dbReference>
<protein>
    <recommendedName>
        <fullName evidence="1">F-box domain-containing protein</fullName>
    </recommendedName>
</protein>
<dbReference type="Pfam" id="PF25210">
    <property type="entry name" value="Kelch_FKB95"/>
    <property type="match status" value="1"/>
</dbReference>
<comment type="caution">
    <text evidence="2">The sequence shown here is derived from an EMBL/GenBank/DDBJ whole genome shotgun (WGS) entry which is preliminary data.</text>
</comment>
<keyword evidence="3" id="KW-1185">Reference proteome</keyword>
<feature type="domain" description="F-box" evidence="1">
    <location>
        <begin position="9"/>
        <end position="58"/>
    </location>
</feature>
<reference evidence="2" key="1">
    <citation type="submission" date="2020-01" db="EMBL/GenBank/DDBJ databases">
        <authorList>
            <person name="Mishra B."/>
        </authorList>
    </citation>
    <scope>NUCLEOTIDE SEQUENCE [LARGE SCALE GENOMIC DNA]</scope>
</reference>
<proteinExistence type="predicted"/>
<dbReference type="InterPro" id="IPR057499">
    <property type="entry name" value="Kelch_FKB95"/>
</dbReference>
<dbReference type="SMART" id="SM00612">
    <property type="entry name" value="Kelch"/>
    <property type="match status" value="2"/>
</dbReference>
<dbReference type="Pfam" id="PF00646">
    <property type="entry name" value="F-box"/>
    <property type="match status" value="1"/>
</dbReference>
<dbReference type="InterPro" id="IPR006652">
    <property type="entry name" value="Kelch_1"/>
</dbReference>
<name>A0A6D2HEG4_9BRAS</name>
<dbReference type="PANTHER" id="PTHR24414:SF196">
    <property type="entry name" value="BNACNNG12250D PROTEIN"/>
    <property type="match status" value="1"/>
</dbReference>
<dbReference type="PROSITE" id="PS50181">
    <property type="entry name" value="FBOX"/>
    <property type="match status" value="1"/>
</dbReference>
<evidence type="ECO:0000313" key="2">
    <source>
        <dbReference type="EMBL" id="CAA7014361.1"/>
    </source>
</evidence>
<dbReference type="SMART" id="SM00256">
    <property type="entry name" value="FBOX"/>
    <property type="match status" value="1"/>
</dbReference>
<gene>
    <name evidence="2" type="ORF">MERR_LOCUS1595</name>
</gene>
<organism evidence="2 3">
    <name type="scientific">Microthlaspi erraticum</name>
    <dbReference type="NCBI Taxonomy" id="1685480"/>
    <lineage>
        <taxon>Eukaryota</taxon>
        <taxon>Viridiplantae</taxon>
        <taxon>Streptophyta</taxon>
        <taxon>Embryophyta</taxon>
        <taxon>Tracheophyta</taxon>
        <taxon>Spermatophyta</taxon>
        <taxon>Magnoliopsida</taxon>
        <taxon>eudicotyledons</taxon>
        <taxon>Gunneridae</taxon>
        <taxon>Pentapetalae</taxon>
        <taxon>rosids</taxon>
        <taxon>malvids</taxon>
        <taxon>Brassicales</taxon>
        <taxon>Brassicaceae</taxon>
        <taxon>Coluteocarpeae</taxon>
        <taxon>Microthlaspi</taxon>
    </lineage>
</organism>
<dbReference type="Proteomes" id="UP000467841">
    <property type="component" value="Unassembled WGS sequence"/>
</dbReference>
<evidence type="ECO:0000259" key="1">
    <source>
        <dbReference type="PROSITE" id="PS50181"/>
    </source>
</evidence>
<dbReference type="AlphaFoldDB" id="A0A6D2HEG4"/>
<accession>A0A6D2HEG4</accession>
<sequence length="390" mass="45118">MKKSSSESPMSFLSLPYDVVLNILARISRINYPILSLVSKSFRPILASPDLEDVRSRIGKPDKYLHVCLNLKNKPNPSWFILSSTTRHNQQRKLIQTPSFPYQHLNSSTVVSVGLETYIVGGGLVVNGRKRRSRRVFIVDCKSHQWRKLPKMLLARKEADVNVIDGKIFVTGGCSSRYYDTDNYGEVYDPKTQTWEPTTQRVLTDVQVALRYLKYEQVAMRYLTDEQVAMRYLTDEEINIKYLSSSLLQQQINYTSIKCYIATDYFHKYCEPKHRGLNFLWLTAMVHKGELLCGYRKRFYRVLGLEAISSNYLLSVANPGRENRVTVWWKTCTECETQIWCAEVLIDYISYSKALGSVEWSENVFTFQGCQSDDDHSELLLHSALVTHDH</sequence>
<dbReference type="SUPFAM" id="SSF81383">
    <property type="entry name" value="F-box domain"/>
    <property type="match status" value="1"/>
</dbReference>
<dbReference type="CDD" id="cd22152">
    <property type="entry name" value="F-box_AtAFR-like"/>
    <property type="match status" value="1"/>
</dbReference>
<dbReference type="PANTHER" id="PTHR24414">
    <property type="entry name" value="F-BOX/KELCH-REPEAT PROTEIN SKIP4"/>
    <property type="match status" value="1"/>
</dbReference>
<dbReference type="InterPro" id="IPR015915">
    <property type="entry name" value="Kelch-typ_b-propeller"/>
</dbReference>
<dbReference type="SUPFAM" id="SSF117281">
    <property type="entry name" value="Kelch motif"/>
    <property type="match status" value="1"/>
</dbReference>
<dbReference type="EMBL" id="CACVBM020000110">
    <property type="protein sequence ID" value="CAA7014361.1"/>
    <property type="molecule type" value="Genomic_DNA"/>
</dbReference>
<dbReference type="Gene3D" id="2.120.10.80">
    <property type="entry name" value="Kelch-type beta propeller"/>
    <property type="match status" value="1"/>
</dbReference>
<dbReference type="InterPro" id="IPR050354">
    <property type="entry name" value="F-box/kelch-repeat_ARATH"/>
</dbReference>
<dbReference type="OrthoDB" id="45365at2759"/>
<dbReference type="InterPro" id="IPR036047">
    <property type="entry name" value="F-box-like_dom_sf"/>
</dbReference>
<evidence type="ECO:0000313" key="3">
    <source>
        <dbReference type="Proteomes" id="UP000467841"/>
    </source>
</evidence>